<comment type="caution">
    <text evidence="1">The sequence shown here is derived from an EMBL/GenBank/DDBJ whole genome shotgun (WGS) entry which is preliminary data.</text>
</comment>
<dbReference type="STRING" id="537011.PREVCOP_04237"/>
<gene>
    <name evidence="1" type="ORF">PREVCOP_04237</name>
</gene>
<name>D1PAL2_9BACT</name>
<evidence type="ECO:0000313" key="1">
    <source>
        <dbReference type="EMBL" id="EFB36191.1"/>
    </source>
</evidence>
<sequence length="66" mass="7657">MPIGVLSSYKKLLFYCTSPLKSAVRRPPSIAFADLLVFVRFKQMMIHYNGLINSRKKESMKKYDKA</sequence>
<dbReference type="PaxDb" id="537011-PREVCOP_04237"/>
<organism evidence="1 2">
    <name type="scientific">Segatella copri DSM 18205</name>
    <dbReference type="NCBI Taxonomy" id="537011"/>
    <lineage>
        <taxon>Bacteria</taxon>
        <taxon>Pseudomonadati</taxon>
        <taxon>Bacteroidota</taxon>
        <taxon>Bacteroidia</taxon>
        <taxon>Bacteroidales</taxon>
        <taxon>Prevotellaceae</taxon>
        <taxon>Segatella</taxon>
    </lineage>
</organism>
<proteinExistence type="predicted"/>
<evidence type="ECO:0000313" key="2">
    <source>
        <dbReference type="Proteomes" id="UP000004477"/>
    </source>
</evidence>
<protein>
    <submittedName>
        <fullName evidence="1">Uncharacterized protein</fullName>
    </submittedName>
</protein>
<dbReference type="AlphaFoldDB" id="D1PAL2"/>
<dbReference type="HOGENOM" id="CLU_2827564_0_0_10"/>
<dbReference type="EMBL" id="ACBX02000009">
    <property type="protein sequence ID" value="EFB36191.1"/>
    <property type="molecule type" value="Genomic_DNA"/>
</dbReference>
<accession>D1PAL2</accession>
<keyword evidence="2" id="KW-1185">Reference proteome</keyword>
<reference evidence="1" key="1">
    <citation type="submission" date="2009-11" db="EMBL/GenBank/DDBJ databases">
        <authorList>
            <person name="Weinstock G."/>
            <person name="Sodergren E."/>
            <person name="Clifton S."/>
            <person name="Fulton L."/>
            <person name="Fulton B."/>
            <person name="Courtney L."/>
            <person name="Fronick C."/>
            <person name="Harrison M."/>
            <person name="Strong C."/>
            <person name="Farmer C."/>
            <person name="Delahaunty K."/>
            <person name="Markovic C."/>
            <person name="Hall O."/>
            <person name="Minx P."/>
            <person name="Tomlinson C."/>
            <person name="Mitreva M."/>
            <person name="Nelson J."/>
            <person name="Hou S."/>
            <person name="Wollam A."/>
            <person name="Pepin K.H."/>
            <person name="Johnson M."/>
            <person name="Bhonagiri V."/>
            <person name="Nash W.E."/>
            <person name="Warren W."/>
            <person name="Chinwalla A."/>
            <person name="Mardis E.R."/>
            <person name="Wilson R.K."/>
        </authorList>
    </citation>
    <scope>NUCLEOTIDE SEQUENCE [LARGE SCALE GENOMIC DNA]</scope>
    <source>
        <strain evidence="1">DSM 18205</strain>
    </source>
</reference>
<dbReference type="Proteomes" id="UP000004477">
    <property type="component" value="Unassembled WGS sequence"/>
</dbReference>